<keyword evidence="3" id="KW-1185">Reference proteome</keyword>
<feature type="compositionally biased region" description="Acidic residues" evidence="1">
    <location>
        <begin position="139"/>
        <end position="148"/>
    </location>
</feature>
<sequence>MGNKPCKPSVKEDHFSFDVANTEEDAEVTRPTVSPMIGMCSDLPIPLIIQEDADRDVISGSPQPPKDSYDKLMHWLVEMADGDDIDLKDPKIAEEFCKSPLIGNAKNRKKNLGPRSQSYDIHVSYEGPLCSKPSRSCGDIEEETEAEGYMENQPKPKSFKLSPDPPSHNRNRSTLKKQSAVSFDSTCGDPTQYKRSSKSYSDLNDSANFFVNQQQSLLRSHHKVRQVPKTQRNQFTKQYSEPVSSIPKVCVYESIDDSGSNCSDRNRNQSSSASLDSRSPRCSRQTTFSDEDDLTYEKSKSSLLHPPLEIMTVREHEEEEAEGEGGVIRSNRRKHKGKISGMISRSVENLLGKTSRLRHRLKYRSSSLFTVNNDDKSEIPPELFNDKLFLNDKLLDGNIDDILYAVDTLWPNE</sequence>
<dbReference type="Proteomes" id="UP000242188">
    <property type="component" value="Unassembled WGS sequence"/>
</dbReference>
<feature type="region of interest" description="Disordered" evidence="1">
    <location>
        <begin position="128"/>
        <end position="199"/>
    </location>
</feature>
<dbReference type="AlphaFoldDB" id="A0A210PPE9"/>
<feature type="compositionally biased region" description="Polar residues" evidence="1">
    <location>
        <begin position="176"/>
        <end position="189"/>
    </location>
</feature>
<accession>A0A210PPE9</accession>
<protein>
    <submittedName>
        <fullName evidence="2">Uncharacterized protein</fullName>
    </submittedName>
</protein>
<evidence type="ECO:0000313" key="3">
    <source>
        <dbReference type="Proteomes" id="UP000242188"/>
    </source>
</evidence>
<evidence type="ECO:0000313" key="2">
    <source>
        <dbReference type="EMBL" id="OWF38375.1"/>
    </source>
</evidence>
<dbReference type="EMBL" id="NEDP02005568">
    <property type="protein sequence ID" value="OWF38375.1"/>
    <property type="molecule type" value="Genomic_DNA"/>
</dbReference>
<gene>
    <name evidence="2" type="ORF">KP79_PYT10748</name>
</gene>
<comment type="caution">
    <text evidence="2">The sequence shown here is derived from an EMBL/GenBank/DDBJ whole genome shotgun (WGS) entry which is preliminary data.</text>
</comment>
<feature type="compositionally biased region" description="Low complexity" evidence="1">
    <location>
        <begin position="268"/>
        <end position="283"/>
    </location>
</feature>
<proteinExistence type="predicted"/>
<reference evidence="2 3" key="1">
    <citation type="journal article" date="2017" name="Nat. Ecol. Evol.">
        <title>Scallop genome provides insights into evolution of bilaterian karyotype and development.</title>
        <authorList>
            <person name="Wang S."/>
            <person name="Zhang J."/>
            <person name="Jiao W."/>
            <person name="Li J."/>
            <person name="Xun X."/>
            <person name="Sun Y."/>
            <person name="Guo X."/>
            <person name="Huan P."/>
            <person name="Dong B."/>
            <person name="Zhang L."/>
            <person name="Hu X."/>
            <person name="Sun X."/>
            <person name="Wang J."/>
            <person name="Zhao C."/>
            <person name="Wang Y."/>
            <person name="Wang D."/>
            <person name="Huang X."/>
            <person name="Wang R."/>
            <person name="Lv J."/>
            <person name="Li Y."/>
            <person name="Zhang Z."/>
            <person name="Liu B."/>
            <person name="Lu W."/>
            <person name="Hui Y."/>
            <person name="Liang J."/>
            <person name="Zhou Z."/>
            <person name="Hou R."/>
            <person name="Li X."/>
            <person name="Liu Y."/>
            <person name="Li H."/>
            <person name="Ning X."/>
            <person name="Lin Y."/>
            <person name="Zhao L."/>
            <person name="Xing Q."/>
            <person name="Dou J."/>
            <person name="Li Y."/>
            <person name="Mao J."/>
            <person name="Guo H."/>
            <person name="Dou H."/>
            <person name="Li T."/>
            <person name="Mu C."/>
            <person name="Jiang W."/>
            <person name="Fu Q."/>
            <person name="Fu X."/>
            <person name="Miao Y."/>
            <person name="Liu J."/>
            <person name="Yu Q."/>
            <person name="Li R."/>
            <person name="Liao H."/>
            <person name="Li X."/>
            <person name="Kong Y."/>
            <person name="Jiang Z."/>
            <person name="Chourrout D."/>
            <person name="Li R."/>
            <person name="Bao Z."/>
        </authorList>
    </citation>
    <scope>NUCLEOTIDE SEQUENCE [LARGE SCALE GENOMIC DNA]</scope>
    <source>
        <strain evidence="2 3">PY_sf001</strain>
    </source>
</reference>
<feature type="region of interest" description="Disordered" evidence="1">
    <location>
        <begin position="257"/>
        <end position="301"/>
    </location>
</feature>
<name>A0A210PPE9_MIZYE</name>
<dbReference type="OrthoDB" id="10328863at2759"/>
<organism evidence="2 3">
    <name type="scientific">Mizuhopecten yessoensis</name>
    <name type="common">Japanese scallop</name>
    <name type="synonym">Patinopecten yessoensis</name>
    <dbReference type="NCBI Taxonomy" id="6573"/>
    <lineage>
        <taxon>Eukaryota</taxon>
        <taxon>Metazoa</taxon>
        <taxon>Spiralia</taxon>
        <taxon>Lophotrochozoa</taxon>
        <taxon>Mollusca</taxon>
        <taxon>Bivalvia</taxon>
        <taxon>Autobranchia</taxon>
        <taxon>Pteriomorphia</taxon>
        <taxon>Pectinida</taxon>
        <taxon>Pectinoidea</taxon>
        <taxon>Pectinidae</taxon>
        <taxon>Mizuhopecten</taxon>
    </lineage>
</organism>
<evidence type="ECO:0000256" key="1">
    <source>
        <dbReference type="SAM" id="MobiDB-lite"/>
    </source>
</evidence>